<proteinExistence type="predicted"/>
<dbReference type="EMBL" id="CAUYUJ010000789">
    <property type="protein sequence ID" value="CAK0792576.1"/>
    <property type="molecule type" value="Genomic_DNA"/>
</dbReference>
<evidence type="ECO:0000256" key="1">
    <source>
        <dbReference type="ARBA" id="ARBA00023157"/>
    </source>
</evidence>
<protein>
    <recommendedName>
        <fullName evidence="4">VWFD domain-containing protein</fullName>
    </recommendedName>
</protein>
<evidence type="ECO:0008006" key="4">
    <source>
        <dbReference type="Google" id="ProtNLM"/>
    </source>
</evidence>
<evidence type="ECO:0000313" key="3">
    <source>
        <dbReference type="Proteomes" id="UP001189429"/>
    </source>
</evidence>
<name>A0ABN9PHX2_9DINO</name>
<organism evidence="2 3">
    <name type="scientific">Prorocentrum cordatum</name>
    <dbReference type="NCBI Taxonomy" id="2364126"/>
    <lineage>
        <taxon>Eukaryota</taxon>
        <taxon>Sar</taxon>
        <taxon>Alveolata</taxon>
        <taxon>Dinophyceae</taxon>
        <taxon>Prorocentrales</taxon>
        <taxon>Prorocentraceae</taxon>
        <taxon>Prorocentrum</taxon>
    </lineage>
</organism>
<sequence>MSFAVGRSGSFMAAGPRGGFAAGSRRACVGGGAGGGALMGSGMYPGGAGGGAFMGSGVYPGMGYAGGGEACCGGPGGGAFVGSGVYPGMGYAGGGEACCGGPGGGAGCGDGCGVGCGGIAGTTMSYVGMGGDYIATTTYQYVGQGAGTFGVVPIPAAGCSPWWLCCFLPLLFVPLLFLAGTTTTTTTSTTTPAIVTAPPPEVVPTPPPKECCIDMCNCARDGTQCDDDCGSEECTDFDDCDEKGICITGTPECENPTPAPPPQGPQKHCRIFGDPHVVTFDGQSASFYSQGEYWIVKSTTVSMQGRYMPTPVTNGLSVMKEIAIGGPFLEGKDGKKNILRISSLRATFNDIPIISGFPDAWENQDPMIKVVTDGSGQVMQSSRTGKDMRVVHVDLPLNIHLEINRWNEPGEGDYINTMITMSMQPNQDGHCGNFNGVLDDDTRPAIRARIGTTGVPPAELLFHTKTPVTPVNRPDLNNCAPDKTEMAKDLCTKKSKTGIPNKDCMIDVCFGGAHFADMTDYDE</sequence>
<dbReference type="InterPro" id="IPR050780">
    <property type="entry name" value="Mucin_vWF_Thrombospondin_sf"/>
</dbReference>
<reference evidence="2" key="1">
    <citation type="submission" date="2023-10" db="EMBL/GenBank/DDBJ databases">
        <authorList>
            <person name="Chen Y."/>
            <person name="Shah S."/>
            <person name="Dougan E. K."/>
            <person name="Thang M."/>
            <person name="Chan C."/>
        </authorList>
    </citation>
    <scope>NUCLEOTIDE SEQUENCE [LARGE SCALE GENOMIC DNA]</scope>
</reference>
<keyword evidence="3" id="KW-1185">Reference proteome</keyword>
<evidence type="ECO:0000313" key="2">
    <source>
        <dbReference type="EMBL" id="CAK0792576.1"/>
    </source>
</evidence>
<comment type="caution">
    <text evidence="2">The sequence shown here is derived from an EMBL/GenBank/DDBJ whole genome shotgun (WGS) entry which is preliminary data.</text>
</comment>
<dbReference type="PANTHER" id="PTHR11339">
    <property type="entry name" value="EXTRACELLULAR MATRIX GLYCOPROTEIN RELATED"/>
    <property type="match status" value="1"/>
</dbReference>
<gene>
    <name evidence="2" type="ORF">PCOR1329_LOCUS3116</name>
</gene>
<keyword evidence="1" id="KW-1015">Disulfide bond</keyword>
<accession>A0ABN9PHX2</accession>
<dbReference type="Proteomes" id="UP001189429">
    <property type="component" value="Unassembled WGS sequence"/>
</dbReference>